<protein>
    <submittedName>
        <fullName evidence="3">RNase NYN domain-containing protein</fullName>
    </submittedName>
</protein>
<feature type="domain" description="RNase NYN" evidence="1">
    <location>
        <begin position="135"/>
        <end position="272"/>
    </location>
</feature>
<evidence type="ECO:0000259" key="1">
    <source>
        <dbReference type="Pfam" id="PF11977"/>
    </source>
</evidence>
<reference evidence="3" key="1">
    <citation type="submission" date="2022-11" db="UniProtKB">
        <authorList>
            <consortium name="WormBaseParasite"/>
        </authorList>
    </citation>
    <scope>IDENTIFICATION</scope>
</reference>
<evidence type="ECO:0000313" key="2">
    <source>
        <dbReference type="Proteomes" id="UP000887540"/>
    </source>
</evidence>
<dbReference type="Gene3D" id="3.40.50.11980">
    <property type="match status" value="1"/>
</dbReference>
<dbReference type="AlphaFoldDB" id="A0A914EQZ0"/>
<evidence type="ECO:0000313" key="3">
    <source>
        <dbReference type="WBParaSite" id="ACRNAN_scaffold9524.g28061.t2"/>
    </source>
</evidence>
<sequence length="399" mass="45159">MAKNFGRNNLPSPARSPCFDTWPFSVSFLDVALATAIESNVKRSLQTSYGSYSLAVSHVLLVVRDSQLDWICSSSADADAFRAGHIGNRKIFDMSFNKDLINLSLECREDLDTIEEGPSTSAKKEPISLDELGVRRKAIIDVANVMHACNKKSAFTLPNSTARQPDAYGIFSLVHYFVSHGFDIDLVTTLGSMNEIYSENTFILKHFRRLGLLTATNDHLDDLIVLEQARCTGGFVVTNDKYRDHKNASNLEGWTEVIEKRLVPFKVFKVKIDEAQRARLGDPIKGKYFTGFNISLTPNNIATLFCQHDDPNFETVAFIRSCRSPREVELLKREIDVMADFLQQEMCQIYSVAAPKLSYFDYKNSLGTYGHFRAYAERYHYFNIDEEIFGRGKNSLPMS</sequence>
<keyword evidence="2" id="KW-1185">Reference proteome</keyword>
<dbReference type="Proteomes" id="UP000887540">
    <property type="component" value="Unplaced"/>
</dbReference>
<accession>A0A914EQZ0</accession>
<dbReference type="InterPro" id="IPR021869">
    <property type="entry name" value="RNase_Zc3h12_NYN"/>
</dbReference>
<proteinExistence type="predicted"/>
<organism evidence="2 3">
    <name type="scientific">Acrobeloides nanus</name>
    <dbReference type="NCBI Taxonomy" id="290746"/>
    <lineage>
        <taxon>Eukaryota</taxon>
        <taxon>Metazoa</taxon>
        <taxon>Ecdysozoa</taxon>
        <taxon>Nematoda</taxon>
        <taxon>Chromadorea</taxon>
        <taxon>Rhabditida</taxon>
        <taxon>Tylenchina</taxon>
        <taxon>Cephalobomorpha</taxon>
        <taxon>Cephaloboidea</taxon>
        <taxon>Cephalobidae</taxon>
        <taxon>Acrobeloides</taxon>
    </lineage>
</organism>
<dbReference type="Pfam" id="PF11977">
    <property type="entry name" value="RNase_Zc3h12a"/>
    <property type="match status" value="1"/>
</dbReference>
<dbReference type="WBParaSite" id="ACRNAN_scaffold9524.g28061.t2">
    <property type="protein sequence ID" value="ACRNAN_scaffold9524.g28061.t2"/>
    <property type="gene ID" value="ACRNAN_scaffold9524.g28061"/>
</dbReference>
<name>A0A914EQZ0_9BILA</name>